<dbReference type="SUPFAM" id="SSF52980">
    <property type="entry name" value="Restriction endonuclease-like"/>
    <property type="match status" value="1"/>
</dbReference>
<evidence type="ECO:0000313" key="2">
    <source>
        <dbReference type="EMBL" id="OUJ03892.1"/>
    </source>
</evidence>
<dbReference type="RefSeq" id="WP_086654323.1">
    <property type="nucleotide sequence ID" value="NZ_JOPG01000043.1"/>
</dbReference>
<feature type="region of interest" description="Disordered" evidence="1">
    <location>
        <begin position="147"/>
        <end position="177"/>
    </location>
</feature>
<accession>A0A1Y3G5X3</accession>
<sequence>MLMDRNVSSKFEDIVGKIIHALGFDVDLRTHRPYGPRAHFREIDILARNSDGVVLPVEVKLTVREQVALSQLRDASSQTANMKDIAINTRPLLVYGAYIDPARRVWAEEEFRIEIWDRELLLQKAGPVFDELNKFFTNVDKKRAQLSPPAVVTTPPPTMEFMRSDQEPSDPQPEPPGEALIASLTALPPGKKDAKAYETICKDIIDYLFGDDLRDVRSQKRTADGLNIYDLIYRVSPKHPFWVTLTRDFRARVVLFECKNYGKPIGAMQVFTTERYLSASALRPVCFVLSRKPAHPHAVQAASGAMRESNKLLVFLSDDDFIKMLRAKDAQLKEGGTVAEMQANDPTEILDQTIYDFVAGMAR</sequence>
<dbReference type="EMBL" id="JOPG01000043">
    <property type="protein sequence ID" value="OUJ03892.1"/>
    <property type="molecule type" value="Genomic_DNA"/>
</dbReference>
<dbReference type="AlphaFoldDB" id="A0A1Y3G5X3"/>
<reference evidence="3" key="1">
    <citation type="submission" date="2014-06" db="EMBL/GenBank/DDBJ databases">
        <authorList>
            <person name="Winans N.J."/>
            <person name="Newell P.D."/>
            <person name="Douglas A.E."/>
        </authorList>
    </citation>
    <scope>NUCLEOTIDE SEQUENCE [LARGE SCALE GENOMIC DNA]</scope>
    <source>
        <strain evidence="3">DsW_057</strain>
    </source>
</reference>
<evidence type="ECO:0000313" key="3">
    <source>
        <dbReference type="Proteomes" id="UP000242683"/>
    </source>
</evidence>
<evidence type="ECO:0000256" key="1">
    <source>
        <dbReference type="SAM" id="MobiDB-lite"/>
    </source>
</evidence>
<evidence type="ECO:0008006" key="4">
    <source>
        <dbReference type="Google" id="ProtNLM"/>
    </source>
</evidence>
<protein>
    <recommendedName>
        <fullName evidence="4">Restriction endonuclease type IV Mrr domain-containing protein</fullName>
    </recommendedName>
</protein>
<comment type="caution">
    <text evidence="2">The sequence shown here is derived from an EMBL/GenBank/DDBJ whole genome shotgun (WGS) entry which is preliminary data.</text>
</comment>
<proteinExistence type="predicted"/>
<dbReference type="OrthoDB" id="6691177at2"/>
<name>A0A1Y3G5X3_9PROT</name>
<gene>
    <name evidence="2" type="ORF">HK23_10335</name>
</gene>
<organism evidence="2 3">
    <name type="scientific">Acetobacter malorum</name>
    <dbReference type="NCBI Taxonomy" id="178901"/>
    <lineage>
        <taxon>Bacteria</taxon>
        <taxon>Pseudomonadati</taxon>
        <taxon>Pseudomonadota</taxon>
        <taxon>Alphaproteobacteria</taxon>
        <taxon>Acetobacterales</taxon>
        <taxon>Acetobacteraceae</taxon>
        <taxon>Acetobacter</taxon>
    </lineage>
</organism>
<dbReference type="Proteomes" id="UP000242683">
    <property type="component" value="Unassembled WGS sequence"/>
</dbReference>
<dbReference type="InterPro" id="IPR011335">
    <property type="entry name" value="Restrct_endonuc-II-like"/>
</dbReference>